<dbReference type="Pfam" id="PF12833">
    <property type="entry name" value="HTH_18"/>
    <property type="match status" value="1"/>
</dbReference>
<keyword evidence="1" id="KW-0805">Transcription regulation</keyword>
<evidence type="ECO:0000259" key="5">
    <source>
        <dbReference type="PROSITE" id="PS01124"/>
    </source>
</evidence>
<dbReference type="Gene3D" id="1.10.10.60">
    <property type="entry name" value="Homeodomain-like"/>
    <property type="match status" value="1"/>
</dbReference>
<evidence type="ECO:0000313" key="6">
    <source>
        <dbReference type="EMBL" id="MDA2803994.1"/>
    </source>
</evidence>
<evidence type="ECO:0000256" key="3">
    <source>
        <dbReference type="ARBA" id="ARBA00023163"/>
    </source>
</evidence>
<keyword evidence="3" id="KW-0804">Transcription</keyword>
<sequence length="262" mass="27535">MNETDKRGCGSAPVGGRSSYREFRPAGPPVPGVSCAWEQRIAHEGGGGYVQRVLPDACADVVVTSGGEARLVGPAAQAALARLSPGSAVRGLRLRPSAIGPVLGWPADALRDADAPSENVLPAGEARLLAEQVWNGDPPELRPRRHSDARVRAALRALGTPAASVGGCAEAAGVSERHLRRLVLEATGLDPRELQRVMRLQRFLTLADGGPGRRLAELAVEAGYADQAHLSREVRRMSGLPPRALLKERTSGVGAVLPEETA</sequence>
<evidence type="ECO:0000256" key="2">
    <source>
        <dbReference type="ARBA" id="ARBA00023125"/>
    </source>
</evidence>
<dbReference type="PANTHER" id="PTHR46796">
    <property type="entry name" value="HTH-TYPE TRANSCRIPTIONAL ACTIVATOR RHAS-RELATED"/>
    <property type="match status" value="1"/>
</dbReference>
<dbReference type="EMBL" id="JAQFWP010000007">
    <property type="protein sequence ID" value="MDA2803994.1"/>
    <property type="molecule type" value="Genomic_DNA"/>
</dbReference>
<accession>A0ABT4TH08</accession>
<comment type="caution">
    <text evidence="6">The sequence shown here is derived from an EMBL/GenBank/DDBJ whole genome shotgun (WGS) entry which is preliminary data.</text>
</comment>
<dbReference type="PANTHER" id="PTHR46796:SF15">
    <property type="entry name" value="BLL1074 PROTEIN"/>
    <property type="match status" value="1"/>
</dbReference>
<dbReference type="Proteomes" id="UP001165685">
    <property type="component" value="Unassembled WGS sequence"/>
</dbReference>
<dbReference type="InterPro" id="IPR046532">
    <property type="entry name" value="DUF6597"/>
</dbReference>
<dbReference type="InterPro" id="IPR018060">
    <property type="entry name" value="HTH_AraC"/>
</dbReference>
<evidence type="ECO:0000256" key="4">
    <source>
        <dbReference type="SAM" id="MobiDB-lite"/>
    </source>
</evidence>
<evidence type="ECO:0000256" key="1">
    <source>
        <dbReference type="ARBA" id="ARBA00023015"/>
    </source>
</evidence>
<gene>
    <name evidence="6" type="ORF">O4U47_05680</name>
</gene>
<feature type="region of interest" description="Disordered" evidence="4">
    <location>
        <begin position="1"/>
        <end position="25"/>
    </location>
</feature>
<dbReference type="SMART" id="SM00342">
    <property type="entry name" value="HTH_ARAC"/>
    <property type="match status" value="1"/>
</dbReference>
<dbReference type="InterPro" id="IPR050204">
    <property type="entry name" value="AraC_XylS_family_regulators"/>
</dbReference>
<reference evidence="6" key="1">
    <citation type="submission" date="2023-01" db="EMBL/GenBank/DDBJ databases">
        <title>Draft genome sequence of Nocardiopsis sp. LSu2-4 isolated from halophytes.</title>
        <authorList>
            <person name="Duangmal K."/>
            <person name="Chantavorakit T."/>
        </authorList>
    </citation>
    <scope>NUCLEOTIDE SEQUENCE</scope>
    <source>
        <strain evidence="6">LSu2-4</strain>
    </source>
</reference>
<proteinExistence type="predicted"/>
<organism evidence="6 7">
    <name type="scientific">Nocardiopsis suaedae</name>
    <dbReference type="NCBI Taxonomy" id="3018444"/>
    <lineage>
        <taxon>Bacteria</taxon>
        <taxon>Bacillati</taxon>
        <taxon>Actinomycetota</taxon>
        <taxon>Actinomycetes</taxon>
        <taxon>Streptosporangiales</taxon>
        <taxon>Nocardiopsidaceae</taxon>
        <taxon>Nocardiopsis</taxon>
    </lineage>
</organism>
<dbReference type="RefSeq" id="WP_270676481.1">
    <property type="nucleotide sequence ID" value="NZ_JAQFWP010000007.1"/>
</dbReference>
<dbReference type="PROSITE" id="PS01124">
    <property type="entry name" value="HTH_ARAC_FAMILY_2"/>
    <property type="match status" value="1"/>
</dbReference>
<name>A0ABT4TH08_9ACTN</name>
<keyword evidence="2" id="KW-0238">DNA-binding</keyword>
<feature type="domain" description="HTH araC/xylS-type" evidence="5">
    <location>
        <begin position="149"/>
        <end position="248"/>
    </location>
</feature>
<dbReference type="Pfam" id="PF20240">
    <property type="entry name" value="DUF6597"/>
    <property type="match status" value="1"/>
</dbReference>
<evidence type="ECO:0000313" key="7">
    <source>
        <dbReference type="Proteomes" id="UP001165685"/>
    </source>
</evidence>
<keyword evidence="7" id="KW-1185">Reference proteome</keyword>
<protein>
    <submittedName>
        <fullName evidence="6">Helix-turn-helix domain-containing protein</fullName>
    </submittedName>
</protein>